<evidence type="ECO:0000313" key="5">
    <source>
        <dbReference type="Proteomes" id="UP000593562"/>
    </source>
</evidence>
<proteinExistence type="inferred from homology"/>
<evidence type="ECO:0000256" key="2">
    <source>
        <dbReference type="ARBA" id="ARBA00023002"/>
    </source>
</evidence>
<dbReference type="Proteomes" id="UP000593562">
    <property type="component" value="Unassembled WGS sequence"/>
</dbReference>
<dbReference type="SUPFAM" id="SSF50129">
    <property type="entry name" value="GroES-like"/>
    <property type="match status" value="1"/>
</dbReference>
<accession>A0A7J7CFU4</accession>
<name>A0A7J7CFU4_TRIWF</name>
<dbReference type="InterPro" id="IPR036291">
    <property type="entry name" value="NAD(P)-bd_dom_sf"/>
</dbReference>
<dbReference type="Gene3D" id="3.90.180.10">
    <property type="entry name" value="Medium-chain alcohol dehydrogenases, catalytic domain"/>
    <property type="match status" value="1"/>
</dbReference>
<keyword evidence="2" id="KW-0560">Oxidoreductase</keyword>
<dbReference type="GO" id="GO:0016628">
    <property type="term" value="F:oxidoreductase activity, acting on the CH-CH group of donors, NAD or NADP as acceptor"/>
    <property type="evidence" value="ECO:0007669"/>
    <property type="project" value="InterPro"/>
</dbReference>
<dbReference type="InParanoid" id="A0A7J7CFU4"/>
<dbReference type="Gene3D" id="3.40.50.720">
    <property type="entry name" value="NAD(P)-binding Rossmann-like Domain"/>
    <property type="match status" value="1"/>
</dbReference>
<feature type="domain" description="Enoyl reductase (ER)" evidence="3">
    <location>
        <begin position="11"/>
        <end position="305"/>
    </location>
</feature>
<dbReference type="CDD" id="cd05289">
    <property type="entry name" value="MDR_like_2"/>
    <property type="match status" value="1"/>
</dbReference>
<keyword evidence="5" id="KW-1185">Reference proteome</keyword>
<dbReference type="PANTHER" id="PTHR44573">
    <property type="entry name" value="NADPH-DEPENDENT ALKENAL/ONE OXIDOREDUCTASE, CHLOROPLASTIC"/>
    <property type="match status" value="1"/>
</dbReference>
<dbReference type="AlphaFoldDB" id="A0A7J7CFU4"/>
<dbReference type="PANTHER" id="PTHR44573:SF4">
    <property type="entry name" value="2-METHYLENE-FURAN-3-ONE REDUCTASE-LIKE"/>
    <property type="match status" value="1"/>
</dbReference>
<dbReference type="OrthoDB" id="9992527at2759"/>
<evidence type="ECO:0000259" key="3">
    <source>
        <dbReference type="SMART" id="SM00829"/>
    </source>
</evidence>
<dbReference type="EMBL" id="JAAARO010000017">
    <property type="protein sequence ID" value="KAF5732970.1"/>
    <property type="molecule type" value="Genomic_DNA"/>
</dbReference>
<reference evidence="4 5" key="1">
    <citation type="journal article" date="2020" name="Nat. Commun.">
        <title>Genome of Tripterygium wilfordii and identification of cytochrome P450 involved in triptolide biosynthesis.</title>
        <authorList>
            <person name="Tu L."/>
            <person name="Su P."/>
            <person name="Zhang Z."/>
            <person name="Gao L."/>
            <person name="Wang J."/>
            <person name="Hu T."/>
            <person name="Zhou J."/>
            <person name="Zhang Y."/>
            <person name="Zhao Y."/>
            <person name="Liu Y."/>
            <person name="Song Y."/>
            <person name="Tong Y."/>
            <person name="Lu Y."/>
            <person name="Yang J."/>
            <person name="Xu C."/>
            <person name="Jia M."/>
            <person name="Peters R.J."/>
            <person name="Huang L."/>
            <person name="Gao W."/>
        </authorList>
    </citation>
    <scope>NUCLEOTIDE SEQUENCE [LARGE SCALE GENOMIC DNA]</scope>
    <source>
        <strain evidence="5">cv. XIE 37</strain>
        <tissue evidence="4">Leaf</tissue>
    </source>
</reference>
<protein>
    <submittedName>
        <fullName evidence="4">2-methylene-furan-3-one reductase-like</fullName>
    </submittedName>
</protein>
<gene>
    <name evidence="4" type="ORF">HS088_TW17G00504</name>
</gene>
<sequence>MEKAWFYKEYGPKEVLQLGDFPLPTPQHNQLLVHVRAAALNPIDSKRRQQSIFPSDFPVVPGCDMAGVVVSKGSGVVKFNIGDEVYGNIQDFNAEGKLKQLGTLAEFTVVEEHLVAIKPKNLSFEEAASLPLAAQTAIEGFKVAGFKEGQTVFVIGGAGGVGSLVVQMAKFLFGASHVVATCSTPKVDFVKNLGADEVVDYTKTRYEDIKDKYDLVYDTIGDSKNSFVVAKDDAPIVDITWPPSYPKAIYSSLTVSGENLEQLRPYLETGKIKPVIDPTGPYYFTDVVEAFRYLETGRARGKVVISLFRPDNVPSLASWESRNNPMAEVISQKMSVNVVY</sequence>
<dbReference type="SUPFAM" id="SSF51735">
    <property type="entry name" value="NAD(P)-binding Rossmann-fold domains"/>
    <property type="match status" value="1"/>
</dbReference>
<dbReference type="InterPro" id="IPR020843">
    <property type="entry name" value="ER"/>
</dbReference>
<comment type="similarity">
    <text evidence="1">Belongs to the zinc-containing alcohol dehydrogenase family. Quinone oxidoreductase subfamily.</text>
</comment>
<comment type="caution">
    <text evidence="4">The sequence shown here is derived from an EMBL/GenBank/DDBJ whole genome shotgun (WGS) entry which is preliminary data.</text>
</comment>
<dbReference type="InterPro" id="IPR011032">
    <property type="entry name" value="GroES-like_sf"/>
</dbReference>
<evidence type="ECO:0000313" key="4">
    <source>
        <dbReference type="EMBL" id="KAF5732970.1"/>
    </source>
</evidence>
<dbReference type="SMART" id="SM00829">
    <property type="entry name" value="PKS_ER"/>
    <property type="match status" value="1"/>
</dbReference>
<dbReference type="Pfam" id="PF13602">
    <property type="entry name" value="ADH_zinc_N_2"/>
    <property type="match status" value="1"/>
</dbReference>
<evidence type="ECO:0000256" key="1">
    <source>
        <dbReference type="ARBA" id="ARBA00010371"/>
    </source>
</evidence>
<dbReference type="InterPro" id="IPR013154">
    <property type="entry name" value="ADH-like_N"/>
</dbReference>
<organism evidence="4 5">
    <name type="scientific">Tripterygium wilfordii</name>
    <name type="common">Thunder God vine</name>
    <dbReference type="NCBI Taxonomy" id="458696"/>
    <lineage>
        <taxon>Eukaryota</taxon>
        <taxon>Viridiplantae</taxon>
        <taxon>Streptophyta</taxon>
        <taxon>Embryophyta</taxon>
        <taxon>Tracheophyta</taxon>
        <taxon>Spermatophyta</taxon>
        <taxon>Magnoliopsida</taxon>
        <taxon>eudicotyledons</taxon>
        <taxon>Gunneridae</taxon>
        <taxon>Pentapetalae</taxon>
        <taxon>rosids</taxon>
        <taxon>fabids</taxon>
        <taxon>Celastrales</taxon>
        <taxon>Celastraceae</taxon>
        <taxon>Tripterygium</taxon>
    </lineage>
</organism>
<dbReference type="Pfam" id="PF08240">
    <property type="entry name" value="ADH_N"/>
    <property type="match status" value="1"/>
</dbReference>
<dbReference type="InterPro" id="IPR044626">
    <property type="entry name" value="AOR-like"/>
</dbReference>